<organism evidence="1 2">
    <name type="scientific">Aspergillus nanangensis</name>
    <dbReference type="NCBI Taxonomy" id="2582783"/>
    <lineage>
        <taxon>Eukaryota</taxon>
        <taxon>Fungi</taxon>
        <taxon>Dikarya</taxon>
        <taxon>Ascomycota</taxon>
        <taxon>Pezizomycotina</taxon>
        <taxon>Eurotiomycetes</taxon>
        <taxon>Eurotiomycetidae</taxon>
        <taxon>Eurotiales</taxon>
        <taxon>Aspergillaceae</taxon>
        <taxon>Aspergillus</taxon>
        <taxon>Aspergillus subgen. Circumdati</taxon>
    </lineage>
</organism>
<keyword evidence="2" id="KW-1185">Reference proteome</keyword>
<dbReference type="AlphaFoldDB" id="A0AAD4CDM8"/>
<evidence type="ECO:0000313" key="2">
    <source>
        <dbReference type="Proteomes" id="UP001194746"/>
    </source>
</evidence>
<accession>A0AAD4CDM8</accession>
<gene>
    <name evidence="1" type="ORF">FE257_001495</name>
</gene>
<evidence type="ECO:0000313" key="1">
    <source>
        <dbReference type="EMBL" id="KAF9884550.1"/>
    </source>
</evidence>
<reference evidence="1" key="2">
    <citation type="submission" date="2020-02" db="EMBL/GenBank/DDBJ databases">
        <authorList>
            <person name="Gilchrist C.L.M."/>
            <person name="Chooi Y.-H."/>
        </authorList>
    </citation>
    <scope>NUCLEOTIDE SEQUENCE</scope>
    <source>
        <strain evidence="1">MST-FP2251</strain>
    </source>
</reference>
<proteinExistence type="predicted"/>
<sequence>MSFFVGQGKYAVEYPVAPLYTGFQTPDKLGVVFVEEGLVLGLCSGHSLHKAVGEELKVLHDLGSLALVPIPYRLTGEAQLVHEHGSFAVCWYMIIKVEIGLAFYAKHSLQEE</sequence>
<comment type="caution">
    <text evidence="1">The sequence shown here is derived from an EMBL/GenBank/DDBJ whole genome shotgun (WGS) entry which is preliminary data.</text>
</comment>
<reference evidence="1" key="1">
    <citation type="journal article" date="2019" name="Beilstein J. Org. Chem.">
        <title>Nanangenines: drimane sesquiterpenoids as the dominant metabolite cohort of a novel Australian fungus, Aspergillus nanangensis.</title>
        <authorList>
            <person name="Lacey H.J."/>
            <person name="Gilchrist C.L.M."/>
            <person name="Crombie A."/>
            <person name="Kalaitzis J.A."/>
            <person name="Vuong D."/>
            <person name="Rutledge P.J."/>
            <person name="Turner P."/>
            <person name="Pitt J.I."/>
            <person name="Lacey E."/>
            <person name="Chooi Y.H."/>
            <person name="Piggott A.M."/>
        </authorList>
    </citation>
    <scope>NUCLEOTIDE SEQUENCE</scope>
    <source>
        <strain evidence="1">MST-FP2251</strain>
    </source>
</reference>
<name>A0AAD4CDM8_ASPNN</name>
<dbReference type="EMBL" id="VCAU01000119">
    <property type="protein sequence ID" value="KAF9884550.1"/>
    <property type="molecule type" value="Genomic_DNA"/>
</dbReference>
<dbReference type="Proteomes" id="UP001194746">
    <property type="component" value="Unassembled WGS sequence"/>
</dbReference>
<protein>
    <submittedName>
        <fullName evidence="1">Uncharacterized protein</fullName>
    </submittedName>
</protein>